<keyword evidence="8" id="KW-0482">Metalloprotease</keyword>
<dbReference type="InterPro" id="IPR001818">
    <property type="entry name" value="Pept_M10_metallopeptidase"/>
</dbReference>
<evidence type="ECO:0000256" key="8">
    <source>
        <dbReference type="ARBA" id="ARBA00023049"/>
    </source>
</evidence>
<feature type="binding site" evidence="12">
    <location>
        <position position="174"/>
    </location>
    <ligand>
        <name>Zn(2+)</name>
        <dbReference type="ChEBI" id="CHEBI:29105"/>
        <label>1</label>
    </ligand>
</feature>
<dbReference type="InterPro" id="IPR002477">
    <property type="entry name" value="Peptidoglycan-bd-like"/>
</dbReference>
<comment type="cofactor">
    <cofactor evidence="12">
        <name>Zn(2+)</name>
        <dbReference type="ChEBI" id="CHEBI:29105"/>
    </cofactor>
    <text evidence="12">Binds 2 Zn(2+) ions per subunit.</text>
</comment>
<feature type="binding site" evidence="12">
    <location>
        <position position="313"/>
    </location>
    <ligand>
        <name>Ca(2+)</name>
        <dbReference type="ChEBI" id="CHEBI:29108"/>
        <label>5</label>
    </ligand>
</feature>
<feature type="compositionally biased region" description="Basic residues" evidence="14">
    <location>
        <begin position="94"/>
        <end position="111"/>
    </location>
</feature>
<dbReference type="Pfam" id="PF01471">
    <property type="entry name" value="PG_binding_1"/>
    <property type="match status" value="1"/>
</dbReference>
<feature type="binding site" evidence="12">
    <location>
        <position position="204"/>
    </location>
    <ligand>
        <name>Ca(2+)</name>
        <dbReference type="ChEBI" id="CHEBI:29108"/>
        <label>3</label>
    </ligand>
</feature>
<feature type="binding site" evidence="12">
    <location>
        <position position="181"/>
    </location>
    <ligand>
        <name>Ca(2+)</name>
        <dbReference type="ChEBI" id="CHEBI:29108"/>
        <label>3</label>
    </ligand>
</feature>
<dbReference type="Gene3D" id="2.110.10.10">
    <property type="entry name" value="Hemopexin-like domain"/>
    <property type="match status" value="1"/>
</dbReference>
<feature type="binding site" evidence="11">
    <location>
        <position position="232"/>
    </location>
    <ligand>
        <name>Zn(2+)</name>
        <dbReference type="ChEBI" id="CHEBI:29105"/>
        <label>2</label>
        <note>catalytic</note>
    </ligand>
</feature>
<feature type="binding site" evidence="12">
    <location>
        <position position="162"/>
    </location>
    <ligand>
        <name>Ca(2+)</name>
        <dbReference type="ChEBI" id="CHEBI:29108"/>
        <label>2</label>
    </ligand>
</feature>
<dbReference type="InterPro" id="IPR006026">
    <property type="entry name" value="Peptidase_Metallo"/>
</dbReference>
<feature type="region of interest" description="Disordered" evidence="14">
    <location>
        <begin position="82"/>
        <end position="111"/>
    </location>
</feature>
<protein>
    <submittedName>
        <fullName evidence="17">Matrix metallopeptidase 28</fullName>
    </submittedName>
</protein>
<feature type="repeat" description="Hemopexin" evidence="13">
    <location>
        <begin position="352"/>
        <end position="398"/>
    </location>
</feature>
<dbReference type="GO" id="GO:0004222">
    <property type="term" value="F:metalloendopeptidase activity"/>
    <property type="evidence" value="ECO:0007669"/>
    <property type="project" value="InterPro"/>
</dbReference>
<evidence type="ECO:0000256" key="4">
    <source>
        <dbReference type="ARBA" id="ARBA00022737"/>
    </source>
</evidence>
<feature type="binding site" evidence="12">
    <location>
        <position position="172"/>
    </location>
    <ligand>
        <name>Zn(2+)</name>
        <dbReference type="ChEBI" id="CHEBI:29105"/>
        <label>1</label>
    </ligand>
</feature>
<keyword evidence="3 11" id="KW-0479">Metal-binding</keyword>
<dbReference type="Ensembl" id="ENSCRFT00000001233.1">
    <property type="protein sequence ID" value="ENSCRFP00000001179.1"/>
    <property type="gene ID" value="ENSCRFG00000001003.1"/>
</dbReference>
<feature type="binding site" evidence="12">
    <location>
        <position position="201"/>
    </location>
    <ligand>
        <name>Ca(2+)</name>
        <dbReference type="ChEBI" id="CHEBI:29108"/>
        <label>3</label>
    </ligand>
</feature>
<dbReference type="PRINTS" id="PR00138">
    <property type="entry name" value="MATRIXIN"/>
</dbReference>
<evidence type="ECO:0000256" key="12">
    <source>
        <dbReference type="PIRSR" id="PIRSR621190-2"/>
    </source>
</evidence>
<dbReference type="Gene3D" id="3.40.390.10">
    <property type="entry name" value="Collagenase (Catalytic Domain)"/>
    <property type="match status" value="1"/>
</dbReference>
<dbReference type="InterPro" id="IPR018487">
    <property type="entry name" value="Hemopexin-like_repeat"/>
</dbReference>
<feature type="signal peptide" evidence="15">
    <location>
        <begin position="1"/>
        <end position="24"/>
    </location>
</feature>
<dbReference type="PROSITE" id="PS51642">
    <property type="entry name" value="HEMOPEXIN_2"/>
    <property type="match status" value="3"/>
</dbReference>
<dbReference type="InterPro" id="IPR021190">
    <property type="entry name" value="Pept_M10A"/>
</dbReference>
<keyword evidence="18" id="KW-1185">Reference proteome</keyword>
<keyword evidence="4" id="KW-0677">Repeat</keyword>
<dbReference type="SMART" id="SM00120">
    <property type="entry name" value="HX"/>
    <property type="match status" value="4"/>
</dbReference>
<evidence type="ECO:0000256" key="9">
    <source>
        <dbReference type="ARBA" id="ARBA00023145"/>
    </source>
</evidence>
<dbReference type="AlphaFoldDB" id="A0A8C3NQ03"/>
<evidence type="ECO:0000256" key="10">
    <source>
        <dbReference type="PIRSR" id="PIRSR001191-1"/>
    </source>
</evidence>
<dbReference type="SUPFAM" id="SSF50923">
    <property type="entry name" value="Hemopexin-like domain"/>
    <property type="match status" value="1"/>
</dbReference>
<comment type="similarity">
    <text evidence="1">Belongs to the peptidase M10A family.</text>
</comment>
<evidence type="ECO:0000256" key="6">
    <source>
        <dbReference type="ARBA" id="ARBA00022833"/>
    </source>
</evidence>
<reference evidence="17" key="1">
    <citation type="submission" date="2025-08" db="UniProtKB">
        <authorList>
            <consortium name="Ensembl"/>
        </authorList>
    </citation>
    <scope>IDENTIFICATION</scope>
</reference>
<evidence type="ECO:0000256" key="1">
    <source>
        <dbReference type="ARBA" id="ARBA00010370"/>
    </source>
</evidence>
<dbReference type="InterPro" id="IPR036375">
    <property type="entry name" value="Hemopexin-like_dom_sf"/>
</dbReference>
<feature type="binding site" evidence="12">
    <location>
        <position position="189"/>
    </location>
    <ligand>
        <name>Zn(2+)</name>
        <dbReference type="ChEBI" id="CHEBI:29105"/>
        <label>1</label>
    </ligand>
</feature>
<dbReference type="CDD" id="cd04278">
    <property type="entry name" value="ZnMc_MMP"/>
    <property type="match status" value="1"/>
</dbReference>
<proteinExistence type="inferred from homology"/>
<dbReference type="GO" id="GO:0005615">
    <property type="term" value="C:extracellular space"/>
    <property type="evidence" value="ECO:0007669"/>
    <property type="project" value="TreeGrafter"/>
</dbReference>
<sequence length="502" mass="56598">MAGPLRAALALGLLAAAQPAPAAGQRRQAELFLEKYGYFSEPGAGTHSPAEFTEALRDFQRVTHLPLSGVLDAPTLHQMALPRCGTDDGDSRAARRGWPARRRRRTAQHGGRWPKRHLTYRVVNWPPYLPQHEVRLAVRAAFELWSNVSSLLFWEVREGPADIRLTFFHGDHNDGLNNAFDGPGGALAHAFFPRRGEAHFDSAERWSLHSGKGRNLFIVVAHEVGHTLGLQHSPVKSALMSPYYKKLSKDFVLSWDDILAVQNLYGKPSKGSAIQLPGKVFTHFQDWNTDLYGRDRQQRSLSTYYCHSFFDAITADGDHNLYIFKGGHYWVVTASGNASDPRPLQPRWPGLPAGIDACAWSQLTGKFYFFKGGRCWRYAGSQLEAGFPRKCSALGLPRHPDTALYFQQLRRLVLFKGPKYFVVGEEPLGAEPYYPRSLRDWAGLPPGTAGALTHRHGSVFFFRDHQYWEFDQEKLRVVATGEWATQLAWMGCWDADREQVLL</sequence>
<dbReference type="InterPro" id="IPR033739">
    <property type="entry name" value="M10A_MMP"/>
</dbReference>
<feature type="binding site" evidence="11">
    <location>
        <position position="222"/>
    </location>
    <ligand>
        <name>Zn(2+)</name>
        <dbReference type="ChEBI" id="CHEBI:29105"/>
        <label>2</label>
        <note>catalytic</note>
    </ligand>
</feature>
<evidence type="ECO:0000313" key="18">
    <source>
        <dbReference type="Proteomes" id="UP000694396"/>
    </source>
</evidence>
<feature type="repeat" description="Hemopexin" evidence="13">
    <location>
        <begin position="307"/>
        <end position="351"/>
    </location>
</feature>
<keyword evidence="2" id="KW-0645">Protease</keyword>
<name>A0A8C3NQ03_9PASS</name>
<feature type="binding site" evidence="12">
    <location>
        <position position="199"/>
    </location>
    <ligand>
        <name>Zn(2+)</name>
        <dbReference type="ChEBI" id="CHEBI:29105"/>
        <label>1</label>
    </ligand>
</feature>
<evidence type="ECO:0000256" key="13">
    <source>
        <dbReference type="PROSITE-ProRule" id="PRU01011"/>
    </source>
</evidence>
<organism evidence="17 18">
    <name type="scientific">Cyanoderma ruficeps</name>
    <name type="common">rufous-capped babbler</name>
    <dbReference type="NCBI Taxonomy" id="181631"/>
    <lineage>
        <taxon>Eukaryota</taxon>
        <taxon>Metazoa</taxon>
        <taxon>Chordata</taxon>
        <taxon>Craniata</taxon>
        <taxon>Vertebrata</taxon>
        <taxon>Euteleostomi</taxon>
        <taxon>Archelosauria</taxon>
        <taxon>Archosauria</taxon>
        <taxon>Dinosauria</taxon>
        <taxon>Saurischia</taxon>
        <taxon>Theropoda</taxon>
        <taxon>Coelurosauria</taxon>
        <taxon>Aves</taxon>
        <taxon>Neognathae</taxon>
        <taxon>Neoaves</taxon>
        <taxon>Telluraves</taxon>
        <taxon>Australaves</taxon>
        <taxon>Passeriformes</taxon>
        <taxon>Sylvioidea</taxon>
        <taxon>Timaliidae</taxon>
        <taxon>Cyanoderma</taxon>
    </lineage>
</organism>
<dbReference type="GO" id="GO:0006508">
    <property type="term" value="P:proteolysis"/>
    <property type="evidence" value="ECO:0007669"/>
    <property type="project" value="UniProtKB-KW"/>
</dbReference>
<feature type="binding site" evidence="11">
    <location>
        <position position="226"/>
    </location>
    <ligand>
        <name>Zn(2+)</name>
        <dbReference type="ChEBI" id="CHEBI:29105"/>
        <label>2</label>
        <note>catalytic</note>
    </ligand>
</feature>
<dbReference type="GO" id="GO:0030574">
    <property type="term" value="P:collagen catabolic process"/>
    <property type="evidence" value="ECO:0007669"/>
    <property type="project" value="TreeGrafter"/>
</dbReference>
<dbReference type="GO" id="GO:0008270">
    <property type="term" value="F:zinc ion binding"/>
    <property type="evidence" value="ECO:0007669"/>
    <property type="project" value="InterPro"/>
</dbReference>
<evidence type="ECO:0000256" key="2">
    <source>
        <dbReference type="ARBA" id="ARBA00022670"/>
    </source>
</evidence>
<dbReference type="Pfam" id="PF00045">
    <property type="entry name" value="Hemopexin"/>
    <property type="match status" value="3"/>
</dbReference>
<accession>A0A8C3NQ03</accession>
<feature type="binding site" evidence="12">
    <location>
        <position position="204"/>
    </location>
    <ligand>
        <name>Ca(2+)</name>
        <dbReference type="ChEBI" id="CHEBI:29108"/>
        <label>1</label>
    </ligand>
</feature>
<evidence type="ECO:0000256" key="15">
    <source>
        <dbReference type="SAM" id="SignalP"/>
    </source>
</evidence>
<feature type="chain" id="PRO_5034344112" evidence="15">
    <location>
        <begin position="25"/>
        <end position="502"/>
    </location>
</feature>
<evidence type="ECO:0000256" key="3">
    <source>
        <dbReference type="ARBA" id="ARBA00022723"/>
    </source>
</evidence>
<evidence type="ECO:0000256" key="7">
    <source>
        <dbReference type="ARBA" id="ARBA00022837"/>
    </source>
</evidence>
<evidence type="ECO:0000256" key="11">
    <source>
        <dbReference type="PIRSR" id="PIRSR001191-2"/>
    </source>
</evidence>
<dbReference type="PANTHER" id="PTHR10201:SF298">
    <property type="entry name" value="MATRIX METALLOPROTEINASE-28"/>
    <property type="match status" value="1"/>
</dbReference>
<comment type="cofactor">
    <cofactor evidence="12">
        <name>Ca(2+)</name>
        <dbReference type="ChEBI" id="CHEBI:29108"/>
    </cofactor>
    <text evidence="12">Can bind about 5 Ca(2+) ions per subunit.</text>
</comment>
<dbReference type="GO" id="GO:0030198">
    <property type="term" value="P:extracellular matrix organization"/>
    <property type="evidence" value="ECO:0007669"/>
    <property type="project" value="TreeGrafter"/>
</dbReference>
<evidence type="ECO:0000256" key="5">
    <source>
        <dbReference type="ARBA" id="ARBA00022801"/>
    </source>
</evidence>
<feature type="domain" description="Peptidase metallopeptidase" evidence="16">
    <location>
        <begin position="109"/>
        <end position="267"/>
    </location>
</feature>
<dbReference type="InterPro" id="IPR036365">
    <property type="entry name" value="PGBD-like_sf"/>
</dbReference>
<dbReference type="PIRSF" id="PIRSF001191">
    <property type="entry name" value="Peptidase_M10A_matrix"/>
    <property type="match status" value="1"/>
</dbReference>
<evidence type="ECO:0000259" key="16">
    <source>
        <dbReference type="SMART" id="SM00235"/>
    </source>
</evidence>
<dbReference type="GO" id="GO:0031012">
    <property type="term" value="C:extracellular matrix"/>
    <property type="evidence" value="ECO:0007669"/>
    <property type="project" value="InterPro"/>
</dbReference>
<keyword evidence="6 11" id="KW-0862">Zinc</keyword>
<dbReference type="SUPFAM" id="SSF55486">
    <property type="entry name" value="Metalloproteases ('zincins'), catalytic domain"/>
    <property type="match status" value="1"/>
</dbReference>
<dbReference type="SUPFAM" id="SSF47090">
    <property type="entry name" value="PGBD-like"/>
    <property type="match status" value="1"/>
</dbReference>
<feature type="binding site" evidence="12">
    <location>
        <position position="403"/>
    </location>
    <ligand>
        <name>Ca(2+)</name>
        <dbReference type="ChEBI" id="CHEBI:29108"/>
        <label>5</label>
    </ligand>
</feature>
<feature type="binding site" evidence="12">
    <location>
        <position position="240"/>
    </location>
    <ligand>
        <name>Zn(2+)</name>
        <dbReference type="ChEBI" id="CHEBI:29105"/>
        <label>2</label>
        <note>catalytic</note>
    </ligand>
</feature>
<dbReference type="FunFam" id="3.40.390.10:FF:000021">
    <property type="entry name" value="Matrix metallopeptidase 28"/>
    <property type="match status" value="1"/>
</dbReference>
<feature type="active site" evidence="10">
    <location>
        <position position="223"/>
    </location>
</feature>
<dbReference type="PANTHER" id="PTHR10201">
    <property type="entry name" value="MATRIX METALLOPROTEINASE"/>
    <property type="match status" value="1"/>
</dbReference>
<dbReference type="InterPro" id="IPR024079">
    <property type="entry name" value="MetalloPept_cat_dom_sf"/>
</dbReference>
<feature type="repeat" description="Hemopexin" evidence="13">
    <location>
        <begin position="445"/>
        <end position="492"/>
    </location>
</feature>
<keyword evidence="7 12" id="KW-0106">Calcium</keyword>
<feature type="binding site" evidence="12">
    <location>
        <position position="182"/>
    </location>
    <ligand>
        <name>Ca(2+)</name>
        <dbReference type="ChEBI" id="CHEBI:29108"/>
        <label>3</label>
    </ligand>
</feature>
<dbReference type="InterPro" id="IPR000585">
    <property type="entry name" value="Hemopexin-like_dom"/>
</dbReference>
<dbReference type="Pfam" id="PF00413">
    <property type="entry name" value="Peptidase_M10"/>
    <property type="match status" value="1"/>
</dbReference>
<keyword evidence="9" id="KW-0865">Zymogen</keyword>
<dbReference type="Proteomes" id="UP000694396">
    <property type="component" value="Unplaced"/>
</dbReference>
<keyword evidence="5" id="KW-0378">Hydrolase</keyword>
<dbReference type="SMART" id="SM00235">
    <property type="entry name" value="ZnMc"/>
    <property type="match status" value="1"/>
</dbReference>
<keyword evidence="15" id="KW-0732">Signal</keyword>
<feature type="binding site" description="in inhibited form" evidence="12">
    <location>
        <position position="84"/>
    </location>
    <ligand>
        <name>Zn(2+)</name>
        <dbReference type="ChEBI" id="CHEBI:29105"/>
        <label>2</label>
        <note>catalytic</note>
    </ligand>
</feature>
<feature type="binding site" evidence="12">
    <location>
        <position position="356"/>
    </location>
    <ligand>
        <name>Ca(2+)</name>
        <dbReference type="ChEBI" id="CHEBI:29108"/>
        <label>4</label>
    </ligand>
</feature>
<feature type="binding site" evidence="12">
    <location>
        <position position="311"/>
    </location>
    <ligand>
        <name>Ca(2+)</name>
        <dbReference type="ChEBI" id="CHEBI:29108"/>
        <label>4</label>
    </ligand>
</feature>
<evidence type="ECO:0000256" key="14">
    <source>
        <dbReference type="SAM" id="MobiDB-lite"/>
    </source>
</evidence>
<dbReference type="CDD" id="cd00094">
    <property type="entry name" value="HX"/>
    <property type="match status" value="1"/>
</dbReference>
<reference evidence="17" key="2">
    <citation type="submission" date="2025-09" db="UniProtKB">
        <authorList>
            <consortium name="Ensembl"/>
        </authorList>
    </citation>
    <scope>IDENTIFICATION</scope>
</reference>
<evidence type="ECO:0000313" key="17">
    <source>
        <dbReference type="Ensembl" id="ENSCRFP00000001179.1"/>
    </source>
</evidence>